<keyword evidence="5 11" id="KW-0436">Ligase</keyword>
<evidence type="ECO:0000256" key="12">
    <source>
        <dbReference type="SAM" id="MobiDB-lite"/>
    </source>
</evidence>
<comment type="similarity">
    <text evidence="2 11">Belongs to the SAICAR synthetase family.</text>
</comment>
<evidence type="ECO:0000256" key="5">
    <source>
        <dbReference type="ARBA" id="ARBA00022598"/>
    </source>
</evidence>
<dbReference type="GO" id="GO:0004639">
    <property type="term" value="F:phosphoribosylaminoimidazolesuccinocarboxamide synthase activity"/>
    <property type="evidence" value="ECO:0007669"/>
    <property type="project" value="UniProtKB-EC"/>
</dbReference>
<dbReference type="HAMAP" id="MF_00137">
    <property type="entry name" value="SAICAR_synth"/>
    <property type="match status" value="1"/>
</dbReference>
<evidence type="ECO:0000256" key="7">
    <source>
        <dbReference type="ARBA" id="ARBA00022755"/>
    </source>
</evidence>
<dbReference type="PANTHER" id="PTHR43599:SF3">
    <property type="entry name" value="SI:DKEY-6E2.2"/>
    <property type="match status" value="1"/>
</dbReference>
<evidence type="ECO:0000256" key="9">
    <source>
        <dbReference type="ARBA" id="ARBA00030409"/>
    </source>
</evidence>
<feature type="region of interest" description="Disordered" evidence="12">
    <location>
        <begin position="1"/>
        <end position="45"/>
    </location>
</feature>
<keyword evidence="15" id="KW-1185">Reference proteome</keyword>
<dbReference type="PROSITE" id="PS01057">
    <property type="entry name" value="SAICAR_SYNTHETASE_1"/>
    <property type="match status" value="1"/>
</dbReference>
<feature type="domain" description="SAICAR synthetase/ADE2 N-terminal" evidence="13">
    <location>
        <begin position="47"/>
        <end position="280"/>
    </location>
</feature>
<dbReference type="CDD" id="cd01415">
    <property type="entry name" value="SAICAR_synt_PurC"/>
    <property type="match status" value="1"/>
</dbReference>
<evidence type="ECO:0000256" key="11">
    <source>
        <dbReference type="HAMAP-Rule" id="MF_00137"/>
    </source>
</evidence>
<keyword evidence="8 11" id="KW-0067">ATP-binding</keyword>
<keyword evidence="6 11" id="KW-0547">Nucleotide-binding</keyword>
<evidence type="ECO:0000256" key="6">
    <source>
        <dbReference type="ARBA" id="ARBA00022741"/>
    </source>
</evidence>
<evidence type="ECO:0000256" key="10">
    <source>
        <dbReference type="ARBA" id="ARBA00048475"/>
    </source>
</evidence>
<dbReference type="EC" id="6.3.2.6" evidence="3 11"/>
<proteinExistence type="inferred from homology"/>
<reference evidence="14 15" key="1">
    <citation type="journal article" date="2024" name="Front. Microbiol.">
        <title>Novel thermophilic genera Geochorda gen. nov. and Carboxydochorda gen. nov. from the deep terrestrial subsurface reveal the ecophysiological diversity in the class Limnochordia.</title>
        <authorList>
            <person name="Karnachuk O.V."/>
            <person name="Lukina A.P."/>
            <person name="Avakyan M.R."/>
            <person name="Kadnikov V.V."/>
            <person name="Begmatov S."/>
            <person name="Beletsky A.V."/>
            <person name="Vlasova K.G."/>
            <person name="Novikov A.A."/>
            <person name="Shcherbakova V.A."/>
            <person name="Mardanov A.V."/>
            <person name="Ravin N.V."/>
        </authorList>
    </citation>
    <scope>NUCLEOTIDE SEQUENCE [LARGE SCALE GENOMIC DNA]</scope>
    <source>
        <strain evidence="14 15">L945</strain>
    </source>
</reference>
<name>A0ABZ1BW05_9FIRM</name>
<evidence type="ECO:0000313" key="15">
    <source>
        <dbReference type="Proteomes" id="UP001332192"/>
    </source>
</evidence>
<dbReference type="PANTHER" id="PTHR43599">
    <property type="entry name" value="MULTIFUNCTIONAL PROTEIN ADE2"/>
    <property type="match status" value="1"/>
</dbReference>
<evidence type="ECO:0000256" key="3">
    <source>
        <dbReference type="ARBA" id="ARBA00012217"/>
    </source>
</evidence>
<dbReference type="Gene3D" id="3.30.200.20">
    <property type="entry name" value="Phosphorylase Kinase, domain 1"/>
    <property type="match status" value="1"/>
</dbReference>
<feature type="compositionally biased region" description="Gly residues" evidence="12">
    <location>
        <begin position="8"/>
        <end position="27"/>
    </location>
</feature>
<gene>
    <name evidence="11 14" type="primary">purC</name>
    <name evidence="14" type="ORF">U7230_12200</name>
</gene>
<keyword evidence="7 11" id="KW-0658">Purine biosynthesis</keyword>
<evidence type="ECO:0000313" key="14">
    <source>
        <dbReference type="EMBL" id="WRP16838.1"/>
    </source>
</evidence>
<dbReference type="InterPro" id="IPR033934">
    <property type="entry name" value="SAICAR_synt_PurC"/>
</dbReference>
<dbReference type="EMBL" id="CP141615">
    <property type="protein sequence ID" value="WRP16838.1"/>
    <property type="molecule type" value="Genomic_DNA"/>
</dbReference>
<dbReference type="InterPro" id="IPR028923">
    <property type="entry name" value="SAICAR_synt/ADE2_N"/>
</dbReference>
<dbReference type="Pfam" id="PF01259">
    <property type="entry name" value="SAICAR_synt"/>
    <property type="match status" value="1"/>
</dbReference>
<dbReference type="Gene3D" id="3.30.470.20">
    <property type="entry name" value="ATP-grasp fold, B domain"/>
    <property type="match status" value="1"/>
</dbReference>
<dbReference type="InterPro" id="IPR001636">
    <property type="entry name" value="SAICAR_synth"/>
</dbReference>
<comment type="pathway">
    <text evidence="1 11">Purine metabolism; IMP biosynthesis via de novo pathway; 5-amino-1-(5-phospho-D-ribosyl)imidazole-4-carboxamide from 5-amino-1-(5-phospho-D-ribosyl)imidazole-4-carboxylate: step 1/2.</text>
</comment>
<evidence type="ECO:0000259" key="13">
    <source>
        <dbReference type="Pfam" id="PF01259"/>
    </source>
</evidence>
<evidence type="ECO:0000256" key="8">
    <source>
        <dbReference type="ARBA" id="ARBA00022840"/>
    </source>
</evidence>
<dbReference type="InterPro" id="IPR018236">
    <property type="entry name" value="SAICAR_synthetase_CS"/>
</dbReference>
<dbReference type="Proteomes" id="UP001332192">
    <property type="component" value="Chromosome"/>
</dbReference>
<accession>A0ABZ1BW05</accession>
<evidence type="ECO:0000256" key="1">
    <source>
        <dbReference type="ARBA" id="ARBA00004672"/>
    </source>
</evidence>
<organism evidence="14 15">
    <name type="scientific">Carboxydichorda subterranea</name>
    <dbReference type="NCBI Taxonomy" id="3109565"/>
    <lineage>
        <taxon>Bacteria</taxon>
        <taxon>Bacillati</taxon>
        <taxon>Bacillota</taxon>
        <taxon>Limnochordia</taxon>
        <taxon>Limnochordales</taxon>
        <taxon>Geochordaceae</taxon>
        <taxon>Carboxydichorda</taxon>
    </lineage>
</organism>
<protein>
    <recommendedName>
        <fullName evidence="4 11">Phosphoribosylaminoimidazole-succinocarboxamide synthase</fullName>
        <ecNumber evidence="3 11">6.3.2.6</ecNumber>
    </recommendedName>
    <alternativeName>
        <fullName evidence="9 11">SAICAR synthetase</fullName>
    </alternativeName>
</protein>
<evidence type="ECO:0000256" key="4">
    <source>
        <dbReference type="ARBA" id="ARBA00016460"/>
    </source>
</evidence>
<sequence>MGISSLGQGHGSGQGHPSGQGHAGAGMKGAHRRVEVPPGPAVRGERLHRGKVKGVYAVAGYPGLRLIDFTDEATAFDGTKRAVIAGKGEANARISAAFFQALERAGVPTHFVRLESPAVMLVRAVEIIPLEVVVRNRVAGSLAKRLGLAEGTPLRRPVWELFYKSDPLHDPWVNAHHAEALGWASAEELAEMERLAFAANLAMRDLALRAGLELIDFKLEMGRPLGPQGARTGEGLLVADEISPDTCRFWDVETGERKDKDRFRRDLGQVEETYAEVLRRIEEAFRWLDTPSSST</sequence>
<comment type="catalytic activity">
    <reaction evidence="10 11">
        <text>5-amino-1-(5-phospho-D-ribosyl)imidazole-4-carboxylate + L-aspartate + ATP = (2S)-2-[5-amino-1-(5-phospho-beta-D-ribosyl)imidazole-4-carboxamido]succinate + ADP + phosphate + 2 H(+)</text>
        <dbReference type="Rhea" id="RHEA:22628"/>
        <dbReference type="ChEBI" id="CHEBI:15378"/>
        <dbReference type="ChEBI" id="CHEBI:29991"/>
        <dbReference type="ChEBI" id="CHEBI:30616"/>
        <dbReference type="ChEBI" id="CHEBI:43474"/>
        <dbReference type="ChEBI" id="CHEBI:58443"/>
        <dbReference type="ChEBI" id="CHEBI:77657"/>
        <dbReference type="ChEBI" id="CHEBI:456216"/>
        <dbReference type="EC" id="6.3.2.6"/>
    </reaction>
</comment>
<dbReference type="NCBIfam" id="TIGR00081">
    <property type="entry name" value="purC"/>
    <property type="match status" value="1"/>
</dbReference>
<evidence type="ECO:0000256" key="2">
    <source>
        <dbReference type="ARBA" id="ARBA00010190"/>
    </source>
</evidence>
<dbReference type="SUPFAM" id="SSF56104">
    <property type="entry name" value="SAICAR synthase-like"/>
    <property type="match status" value="1"/>
</dbReference>
<dbReference type="InterPro" id="IPR050089">
    <property type="entry name" value="SAICAR_synthetase"/>
</dbReference>